<dbReference type="Proteomes" id="UP000515121">
    <property type="component" value="Unplaced"/>
</dbReference>
<dbReference type="InterPro" id="IPR002156">
    <property type="entry name" value="RNaseH_domain"/>
</dbReference>
<dbReference type="CDD" id="cd06222">
    <property type="entry name" value="RNase_H_like"/>
    <property type="match status" value="1"/>
</dbReference>
<evidence type="ECO:0000259" key="1">
    <source>
        <dbReference type="Pfam" id="PF13456"/>
    </source>
</evidence>
<reference evidence="3" key="1">
    <citation type="submission" date="2025-08" db="UniProtKB">
        <authorList>
            <consortium name="RefSeq"/>
        </authorList>
    </citation>
    <scope>IDENTIFICATION</scope>
    <source>
        <tissue evidence="3">Fruit stalk</tissue>
    </source>
</reference>
<dbReference type="GO" id="GO:0004523">
    <property type="term" value="F:RNA-DNA hybrid ribonuclease activity"/>
    <property type="evidence" value="ECO:0007669"/>
    <property type="project" value="InterPro"/>
</dbReference>
<dbReference type="Pfam" id="PF13456">
    <property type="entry name" value="RVT_3"/>
    <property type="match status" value="1"/>
</dbReference>
<dbReference type="KEGG" id="dzi:111316407"/>
<keyword evidence="2" id="KW-1185">Reference proteome</keyword>
<proteinExistence type="predicted"/>
<evidence type="ECO:0000313" key="3">
    <source>
        <dbReference type="RefSeq" id="XP_022774103.1"/>
    </source>
</evidence>
<organism evidence="2 3">
    <name type="scientific">Durio zibethinus</name>
    <name type="common">Durian</name>
    <dbReference type="NCBI Taxonomy" id="66656"/>
    <lineage>
        <taxon>Eukaryota</taxon>
        <taxon>Viridiplantae</taxon>
        <taxon>Streptophyta</taxon>
        <taxon>Embryophyta</taxon>
        <taxon>Tracheophyta</taxon>
        <taxon>Spermatophyta</taxon>
        <taxon>Magnoliopsida</taxon>
        <taxon>eudicotyledons</taxon>
        <taxon>Gunneridae</taxon>
        <taxon>Pentapetalae</taxon>
        <taxon>rosids</taxon>
        <taxon>malvids</taxon>
        <taxon>Malvales</taxon>
        <taxon>Malvaceae</taxon>
        <taxon>Helicteroideae</taxon>
        <taxon>Durio</taxon>
    </lineage>
</organism>
<dbReference type="InterPro" id="IPR044730">
    <property type="entry name" value="RNase_H-like_dom_plant"/>
</dbReference>
<dbReference type="PANTHER" id="PTHR47723">
    <property type="entry name" value="OS05G0353850 PROTEIN"/>
    <property type="match status" value="1"/>
</dbReference>
<dbReference type="InterPro" id="IPR012337">
    <property type="entry name" value="RNaseH-like_sf"/>
</dbReference>
<dbReference type="RefSeq" id="XP_022774103.1">
    <property type="nucleotide sequence ID" value="XM_022918368.1"/>
</dbReference>
<feature type="domain" description="RNase H type-1" evidence="1">
    <location>
        <begin position="51"/>
        <end position="170"/>
    </location>
</feature>
<evidence type="ECO:0000313" key="2">
    <source>
        <dbReference type="Proteomes" id="UP000515121"/>
    </source>
</evidence>
<dbReference type="PANTHER" id="PTHR47723:SF21">
    <property type="entry name" value="POLYNUCLEOTIDYL TRANSFERASE, RIBONUCLEASE H-LIKE SUPERFAMILY PROTEIN"/>
    <property type="match status" value="1"/>
</dbReference>
<dbReference type="InterPro" id="IPR036397">
    <property type="entry name" value="RNaseH_sf"/>
</dbReference>
<dbReference type="GeneID" id="111316407"/>
<dbReference type="AlphaFoldDB" id="A0A6P6BAH8"/>
<sequence length="178" mass="19669">MDVLNKDQVQLLTIGAWTVWIGRNNELHERAQEPTQQGWKPPPTGLHKLKFDGAVNVEGKVGGIGVIIRDSKGLVTRTYVSKWPWITEALTIETIAALRALEVAKVMGINEVIMEGDNLTLMNRLNISLQNNSSPGVLIEEICILARQFRSFKAVHTGRKGNEAAHKLARLGLQAQEG</sequence>
<dbReference type="InterPro" id="IPR053151">
    <property type="entry name" value="RNase_H-like"/>
</dbReference>
<dbReference type="Gene3D" id="3.30.420.10">
    <property type="entry name" value="Ribonuclease H-like superfamily/Ribonuclease H"/>
    <property type="match status" value="1"/>
</dbReference>
<dbReference type="OrthoDB" id="1002626at2759"/>
<dbReference type="GO" id="GO:0003676">
    <property type="term" value="F:nucleic acid binding"/>
    <property type="evidence" value="ECO:0007669"/>
    <property type="project" value="InterPro"/>
</dbReference>
<gene>
    <name evidence="3" type="primary">LOC111316407</name>
</gene>
<name>A0A6P6BAH8_DURZI</name>
<protein>
    <submittedName>
        <fullName evidence="3">Uncharacterized protein LOC111316407</fullName>
    </submittedName>
</protein>
<dbReference type="SUPFAM" id="SSF53098">
    <property type="entry name" value="Ribonuclease H-like"/>
    <property type="match status" value="1"/>
</dbReference>
<accession>A0A6P6BAH8</accession>